<dbReference type="EMBL" id="JAAGAX010000013">
    <property type="protein sequence ID" value="KAF2295224.1"/>
    <property type="molecule type" value="Genomic_DNA"/>
</dbReference>
<dbReference type="GO" id="GO:0005509">
    <property type="term" value="F:calcium ion binding"/>
    <property type="evidence" value="ECO:0007669"/>
    <property type="project" value="InterPro"/>
</dbReference>
<dbReference type="PANTHER" id="PTHR24015">
    <property type="entry name" value="OS07G0578800 PROTEIN-RELATED"/>
    <property type="match status" value="1"/>
</dbReference>
<dbReference type="InterPro" id="IPR002048">
    <property type="entry name" value="EF_hand_dom"/>
</dbReference>
<evidence type="ECO:0000259" key="4">
    <source>
        <dbReference type="PROSITE" id="PS50222"/>
    </source>
</evidence>
<dbReference type="PROSITE" id="PS51375">
    <property type="entry name" value="PPR"/>
    <property type="match status" value="1"/>
</dbReference>
<gene>
    <name evidence="5" type="ORF">GH714_032205</name>
</gene>
<dbReference type="AlphaFoldDB" id="A0A6A6L2R8"/>
<dbReference type="GO" id="GO:0003723">
    <property type="term" value="F:RNA binding"/>
    <property type="evidence" value="ECO:0007669"/>
    <property type="project" value="InterPro"/>
</dbReference>
<dbReference type="InterPro" id="IPR002885">
    <property type="entry name" value="PPR_rpt"/>
</dbReference>
<feature type="repeat" description="PPR" evidence="3">
    <location>
        <begin position="223"/>
        <end position="257"/>
    </location>
</feature>
<dbReference type="InterPro" id="IPR046960">
    <property type="entry name" value="PPR_At4g14850-like_plant"/>
</dbReference>
<keyword evidence="2" id="KW-0106">Calcium</keyword>
<dbReference type="Pfam" id="PF00036">
    <property type="entry name" value="EF-hand_1"/>
    <property type="match status" value="1"/>
</dbReference>
<dbReference type="GO" id="GO:0043226">
    <property type="term" value="C:organelle"/>
    <property type="evidence" value="ECO:0007669"/>
    <property type="project" value="UniProtKB-ARBA"/>
</dbReference>
<dbReference type="SMART" id="SM00054">
    <property type="entry name" value="EFh"/>
    <property type="match status" value="1"/>
</dbReference>
<sequence length="464" mass="52252">MMAQALLMPGAECCHEQINQMITDADKDGSGAIDFDEFVLMMMANIGERDTKEELMKAFRIIDQDNNVREIYLLMTLSENFIDREIREMVDEANRGQLLKACFHLGAFDIALSTFNTIRKPSVFLRKLVIRGLSNHGLHEHVLSVYLNCRVSGCPSDHFTFPFVIKACSALGAFGIGKEIHCVVLRTGYGQNVVIQTALIDFYSKNGNLRTARALIDRIPQPDLVSWNALLAGYSFLGYEHKSLEIFKHIFSVGLKPNLSTLASVIPVCSRSGCLDIGKSLHCFAVKSGYLVNDFLVPALISMYASDMHLSAARNLFDFVPEKNVAVWNAIISAYVQKQMPFEAFEIFQKCFNVIHVQPNSVTFVSIIPSCEIVNSIWFCESFHACVIKRGSENHVSVLTALVSEYAKLGHISKAKFIFEWIPNRNILSWNVMVSGHVHNGLWKQVWKPFVKCNCVDLFQMQCL</sequence>
<dbReference type="PROSITE" id="PS50222">
    <property type="entry name" value="EF_HAND_2"/>
    <property type="match status" value="1"/>
</dbReference>
<dbReference type="CDD" id="cd00051">
    <property type="entry name" value="EFh"/>
    <property type="match status" value="2"/>
</dbReference>
<protein>
    <recommendedName>
        <fullName evidence="4">EF-hand domain-containing protein</fullName>
    </recommendedName>
</protein>
<keyword evidence="6" id="KW-1185">Reference proteome</keyword>
<dbReference type="FunFam" id="1.10.238.10:FF:000178">
    <property type="entry name" value="Calmodulin-2 A"/>
    <property type="match status" value="1"/>
</dbReference>
<evidence type="ECO:0000313" key="6">
    <source>
        <dbReference type="Proteomes" id="UP000467840"/>
    </source>
</evidence>
<dbReference type="InterPro" id="IPR011990">
    <property type="entry name" value="TPR-like_helical_dom_sf"/>
</dbReference>
<reference evidence="5 6" key="1">
    <citation type="journal article" date="2020" name="Mol. Plant">
        <title>The Chromosome-Based Rubber Tree Genome Provides New Insights into Spurge Genome Evolution and Rubber Biosynthesis.</title>
        <authorList>
            <person name="Liu J."/>
            <person name="Shi C."/>
            <person name="Shi C.C."/>
            <person name="Li W."/>
            <person name="Zhang Q.J."/>
            <person name="Zhang Y."/>
            <person name="Li K."/>
            <person name="Lu H.F."/>
            <person name="Shi C."/>
            <person name="Zhu S.T."/>
            <person name="Xiao Z.Y."/>
            <person name="Nan H."/>
            <person name="Yue Y."/>
            <person name="Zhu X.G."/>
            <person name="Wu Y."/>
            <person name="Hong X.N."/>
            <person name="Fan G.Y."/>
            <person name="Tong Y."/>
            <person name="Zhang D."/>
            <person name="Mao C.L."/>
            <person name="Liu Y.L."/>
            <person name="Hao S.J."/>
            <person name="Liu W.Q."/>
            <person name="Lv M.Q."/>
            <person name="Zhang H.B."/>
            <person name="Liu Y."/>
            <person name="Hu-Tang G.R."/>
            <person name="Wang J.P."/>
            <person name="Wang J.H."/>
            <person name="Sun Y.H."/>
            <person name="Ni S.B."/>
            <person name="Chen W.B."/>
            <person name="Zhang X.C."/>
            <person name="Jiao Y.N."/>
            <person name="Eichler E.E."/>
            <person name="Li G.H."/>
            <person name="Liu X."/>
            <person name="Gao L.Z."/>
        </authorList>
    </citation>
    <scope>NUCLEOTIDE SEQUENCE [LARGE SCALE GENOMIC DNA]</scope>
    <source>
        <strain evidence="6">cv. GT1</strain>
        <tissue evidence="5">Leaf</tissue>
    </source>
</reference>
<evidence type="ECO:0000313" key="5">
    <source>
        <dbReference type="EMBL" id="KAF2295224.1"/>
    </source>
</evidence>
<evidence type="ECO:0000256" key="1">
    <source>
        <dbReference type="ARBA" id="ARBA00022737"/>
    </source>
</evidence>
<dbReference type="InterPro" id="IPR018247">
    <property type="entry name" value="EF_Hand_1_Ca_BS"/>
</dbReference>
<dbReference type="SUPFAM" id="SSF47473">
    <property type="entry name" value="EF-hand"/>
    <property type="match status" value="1"/>
</dbReference>
<organism evidence="5 6">
    <name type="scientific">Hevea brasiliensis</name>
    <name type="common">Para rubber tree</name>
    <name type="synonym">Siphonia brasiliensis</name>
    <dbReference type="NCBI Taxonomy" id="3981"/>
    <lineage>
        <taxon>Eukaryota</taxon>
        <taxon>Viridiplantae</taxon>
        <taxon>Streptophyta</taxon>
        <taxon>Embryophyta</taxon>
        <taxon>Tracheophyta</taxon>
        <taxon>Spermatophyta</taxon>
        <taxon>Magnoliopsida</taxon>
        <taxon>eudicotyledons</taxon>
        <taxon>Gunneridae</taxon>
        <taxon>Pentapetalae</taxon>
        <taxon>rosids</taxon>
        <taxon>fabids</taxon>
        <taxon>Malpighiales</taxon>
        <taxon>Euphorbiaceae</taxon>
        <taxon>Crotonoideae</taxon>
        <taxon>Micrandreae</taxon>
        <taxon>Hevea</taxon>
    </lineage>
</organism>
<dbReference type="Pfam" id="PF13812">
    <property type="entry name" value="PPR_3"/>
    <property type="match status" value="1"/>
</dbReference>
<keyword evidence="1" id="KW-0677">Repeat</keyword>
<dbReference type="Pfam" id="PF01535">
    <property type="entry name" value="PPR"/>
    <property type="match status" value="3"/>
</dbReference>
<accession>A0A6A6L2R8</accession>
<dbReference type="Gene3D" id="1.10.238.10">
    <property type="entry name" value="EF-hand"/>
    <property type="match status" value="1"/>
</dbReference>
<name>A0A6A6L2R8_HEVBR</name>
<dbReference type="GO" id="GO:0009451">
    <property type="term" value="P:RNA modification"/>
    <property type="evidence" value="ECO:0007669"/>
    <property type="project" value="InterPro"/>
</dbReference>
<feature type="domain" description="EF-hand" evidence="4">
    <location>
        <begin position="13"/>
        <end position="48"/>
    </location>
</feature>
<evidence type="ECO:0000256" key="3">
    <source>
        <dbReference type="PROSITE-ProRule" id="PRU00708"/>
    </source>
</evidence>
<proteinExistence type="predicted"/>
<comment type="caution">
    <text evidence="5">The sequence shown here is derived from an EMBL/GenBank/DDBJ whole genome shotgun (WGS) entry which is preliminary data.</text>
</comment>
<dbReference type="PANTHER" id="PTHR24015:SF553">
    <property type="entry name" value="DYW DOMAIN-CONTAINING PROTEIN"/>
    <property type="match status" value="1"/>
</dbReference>
<dbReference type="FunFam" id="1.25.40.10:FF:000344">
    <property type="entry name" value="Pentatricopeptide repeat-containing protein"/>
    <property type="match status" value="1"/>
</dbReference>
<dbReference type="InterPro" id="IPR011992">
    <property type="entry name" value="EF-hand-dom_pair"/>
</dbReference>
<evidence type="ECO:0000256" key="2">
    <source>
        <dbReference type="ARBA" id="ARBA00022837"/>
    </source>
</evidence>
<dbReference type="Gene3D" id="1.25.40.10">
    <property type="entry name" value="Tetratricopeptide repeat domain"/>
    <property type="match status" value="3"/>
</dbReference>
<dbReference type="Proteomes" id="UP000467840">
    <property type="component" value="Chromosome 7"/>
</dbReference>
<dbReference type="PROSITE" id="PS00018">
    <property type="entry name" value="EF_HAND_1"/>
    <property type="match status" value="1"/>
</dbReference>